<proteinExistence type="predicted"/>
<evidence type="ECO:0000313" key="1">
    <source>
        <dbReference type="EMBL" id="CRY95169.1"/>
    </source>
</evidence>
<reference evidence="1" key="1">
    <citation type="submission" date="2015-06" db="EMBL/GenBank/DDBJ databases">
        <authorList>
            <person name="Joergensen T."/>
        </authorList>
    </citation>
    <scope>NUCLEOTIDE SEQUENCE</scope>
    <source>
        <strain evidence="1">RGRH0519</strain>
    </source>
</reference>
<organism evidence="1">
    <name type="scientific">uncultured prokaryote</name>
    <dbReference type="NCBI Taxonomy" id="198431"/>
    <lineage>
        <taxon>unclassified sequences</taxon>
        <taxon>environmental samples</taxon>
    </lineage>
</organism>
<dbReference type="EMBL" id="LN853155">
    <property type="protein sequence ID" value="CRY95169.1"/>
    <property type="molecule type" value="Genomic_DNA"/>
</dbReference>
<reference evidence="1" key="2">
    <citation type="submission" date="2015-07" db="EMBL/GenBank/DDBJ databases">
        <title>Plasmids, circular viruses and viroids from rat gut.</title>
        <authorList>
            <person name="Jorgensen T.J."/>
            <person name="Hansen M.A."/>
            <person name="Xu Z."/>
            <person name="Tabak M.A."/>
            <person name="Sorensen S.J."/>
            <person name="Hansen L.H."/>
        </authorList>
    </citation>
    <scope>NUCLEOTIDE SEQUENCE</scope>
    <source>
        <strain evidence="1">RGRH0519</strain>
    </source>
</reference>
<name>A0A0H5Q178_9ZZZZ</name>
<sequence>MRQILTRWTVPQASGTITTVMNFDVLVDVTLQRDALEDFWTAISGSLPTAVEWSIDQEGRELSPSTGELVGTWLDPRAMEGAGGAGDQSSVSNATQVLVQWHTGTIANGRFLRGRTFIPGFGAGSLLGGELLPAERAATIASATAFIASNAGLQVWSRPTGARPGQAAYVTRADVWNELAVLRGRRD</sequence>
<protein>
    <submittedName>
        <fullName evidence="1">Uncharacterized protein</fullName>
    </submittedName>
</protein>
<accession>A0A0H5Q178</accession>
<dbReference type="AlphaFoldDB" id="A0A0H5Q178"/>